<reference evidence="1" key="1">
    <citation type="submission" date="2023-07" db="EMBL/GenBank/DDBJ databases">
        <title>draft genome sequence of fig (Ficus carica).</title>
        <authorList>
            <person name="Takahashi T."/>
            <person name="Nishimura K."/>
        </authorList>
    </citation>
    <scope>NUCLEOTIDE SEQUENCE</scope>
</reference>
<protein>
    <submittedName>
        <fullName evidence="1">Uncharacterized protein</fullName>
    </submittedName>
</protein>
<dbReference type="Proteomes" id="UP001187192">
    <property type="component" value="Unassembled WGS sequence"/>
</dbReference>
<proteinExistence type="predicted"/>
<organism evidence="1 2">
    <name type="scientific">Ficus carica</name>
    <name type="common">Common fig</name>
    <dbReference type="NCBI Taxonomy" id="3494"/>
    <lineage>
        <taxon>Eukaryota</taxon>
        <taxon>Viridiplantae</taxon>
        <taxon>Streptophyta</taxon>
        <taxon>Embryophyta</taxon>
        <taxon>Tracheophyta</taxon>
        <taxon>Spermatophyta</taxon>
        <taxon>Magnoliopsida</taxon>
        <taxon>eudicotyledons</taxon>
        <taxon>Gunneridae</taxon>
        <taxon>Pentapetalae</taxon>
        <taxon>rosids</taxon>
        <taxon>fabids</taxon>
        <taxon>Rosales</taxon>
        <taxon>Moraceae</taxon>
        <taxon>Ficeae</taxon>
        <taxon>Ficus</taxon>
    </lineage>
</organism>
<keyword evidence="2" id="KW-1185">Reference proteome</keyword>
<sequence length="49" mass="5517">MMWGNAKEGSADELENHLCHVPVLSIPSSYLSSNLEEIETEASGLWERR</sequence>
<name>A0AA87ZAA6_FICCA</name>
<evidence type="ECO:0000313" key="2">
    <source>
        <dbReference type="Proteomes" id="UP001187192"/>
    </source>
</evidence>
<dbReference type="EMBL" id="BTGU01000002">
    <property type="protein sequence ID" value="GMN27675.1"/>
    <property type="molecule type" value="Genomic_DNA"/>
</dbReference>
<evidence type="ECO:0000313" key="1">
    <source>
        <dbReference type="EMBL" id="GMN27675.1"/>
    </source>
</evidence>
<comment type="caution">
    <text evidence="1">The sequence shown here is derived from an EMBL/GenBank/DDBJ whole genome shotgun (WGS) entry which is preliminary data.</text>
</comment>
<dbReference type="AlphaFoldDB" id="A0AA87ZAA6"/>
<accession>A0AA87ZAA6</accession>
<gene>
    <name evidence="1" type="ORF">TIFTF001_001767</name>
</gene>